<dbReference type="EC" id="2.7.4.16" evidence="2"/>
<feature type="binding site" evidence="2">
    <location>
        <position position="113"/>
    </location>
    <ligand>
        <name>Mg(2+)</name>
        <dbReference type="ChEBI" id="CHEBI:18420"/>
        <label>1</label>
    </ligand>
</feature>
<evidence type="ECO:0000259" key="4">
    <source>
        <dbReference type="Pfam" id="PF02769"/>
    </source>
</evidence>
<feature type="domain" description="PurM-like C-terminal" evidence="4">
    <location>
        <begin position="143"/>
        <end position="248"/>
    </location>
</feature>
<comment type="function">
    <text evidence="2">Catalyzes the ATP-dependent phosphorylation of thiamine-monophosphate (TMP) to form thiamine-pyrophosphate (TPP), the active form of vitamin B1.</text>
</comment>
<dbReference type="Proteomes" id="UP000445582">
    <property type="component" value="Unassembled WGS sequence"/>
</dbReference>
<comment type="pathway">
    <text evidence="2">Cofactor biosynthesis; thiamine diphosphate biosynthesis; thiamine diphosphate from thiamine phosphate: step 1/1.</text>
</comment>
<keyword evidence="2 5" id="KW-0808">Transferase</keyword>
<evidence type="ECO:0000313" key="6">
    <source>
        <dbReference type="Proteomes" id="UP000445582"/>
    </source>
</evidence>
<dbReference type="EMBL" id="WTYN01000002">
    <property type="protein sequence ID" value="MXO63551.1"/>
    <property type="molecule type" value="Genomic_DNA"/>
</dbReference>
<dbReference type="PANTHER" id="PTHR30270:SF0">
    <property type="entry name" value="THIAMINE-MONOPHOSPHATE KINASE"/>
    <property type="match status" value="1"/>
</dbReference>
<feature type="binding site" evidence="2">
    <location>
        <position position="288"/>
    </location>
    <ligand>
        <name>substrate</name>
    </ligand>
</feature>
<dbReference type="UniPathway" id="UPA00060">
    <property type="reaction ID" value="UER00142"/>
</dbReference>
<dbReference type="GO" id="GO:0009229">
    <property type="term" value="P:thiamine diphosphate biosynthetic process"/>
    <property type="evidence" value="ECO:0007669"/>
    <property type="project" value="UniProtKB-UniRule"/>
</dbReference>
<feature type="domain" description="PurM-like N-terminal" evidence="3">
    <location>
        <begin position="25"/>
        <end position="130"/>
    </location>
</feature>
<evidence type="ECO:0000313" key="5">
    <source>
        <dbReference type="EMBL" id="MXO63551.1"/>
    </source>
</evidence>
<dbReference type="RefSeq" id="WP_160676390.1">
    <property type="nucleotide sequence ID" value="NZ_WTYN01000002.1"/>
</dbReference>
<dbReference type="GO" id="GO:0000287">
    <property type="term" value="F:magnesium ion binding"/>
    <property type="evidence" value="ECO:0007669"/>
    <property type="project" value="UniProtKB-UniRule"/>
</dbReference>
<feature type="binding site" evidence="2">
    <location>
        <position position="200"/>
    </location>
    <ligand>
        <name>Mg(2+)</name>
        <dbReference type="ChEBI" id="CHEBI:18420"/>
        <label>5</label>
    </ligand>
</feature>
<feature type="binding site" evidence="2">
    <location>
        <position position="70"/>
    </location>
    <ligand>
        <name>Mg(2+)</name>
        <dbReference type="ChEBI" id="CHEBI:18420"/>
        <label>4</label>
    </ligand>
</feature>
<keyword evidence="6" id="KW-1185">Reference proteome</keyword>
<dbReference type="Gene3D" id="3.30.1330.10">
    <property type="entry name" value="PurM-like, N-terminal domain"/>
    <property type="match status" value="1"/>
</dbReference>
<dbReference type="InterPro" id="IPR036921">
    <property type="entry name" value="PurM-like_N_sf"/>
</dbReference>
<evidence type="ECO:0000256" key="2">
    <source>
        <dbReference type="HAMAP-Rule" id="MF_02128"/>
    </source>
</evidence>
<dbReference type="InterPro" id="IPR016188">
    <property type="entry name" value="PurM-like_N"/>
</dbReference>
<comment type="catalytic activity">
    <reaction evidence="2">
        <text>thiamine phosphate + ATP = thiamine diphosphate + ADP</text>
        <dbReference type="Rhea" id="RHEA:15913"/>
        <dbReference type="ChEBI" id="CHEBI:30616"/>
        <dbReference type="ChEBI" id="CHEBI:37575"/>
        <dbReference type="ChEBI" id="CHEBI:58937"/>
        <dbReference type="ChEBI" id="CHEBI:456216"/>
        <dbReference type="EC" id="2.7.4.16"/>
    </reaction>
</comment>
<dbReference type="GO" id="GO:0009228">
    <property type="term" value="P:thiamine biosynthetic process"/>
    <property type="evidence" value="ECO:0007669"/>
    <property type="project" value="UniProtKB-KW"/>
</dbReference>
<comment type="miscellaneous">
    <text evidence="2">Reaction mechanism of ThiL seems to utilize a direct, inline transfer of the gamma-phosphate of ATP to TMP rather than a phosphorylated enzyme intermediate.</text>
</comment>
<feature type="binding site" evidence="2">
    <location>
        <position position="199"/>
    </location>
    <ligand>
        <name>ATP</name>
        <dbReference type="ChEBI" id="CHEBI:30616"/>
    </ligand>
</feature>
<sequence>MIDEGAFIAALRTLPLHAGARGLRDDAAILEIGDETLILTHDAMIEGRHWLPGQDMADIAWKLVAVNLSDLAAKGAEPVGILLGHTLGDGDDRFLEGLHEVLTHYGVKLLGGDTVAGDGARTLGCTAIGRATHRPVPARRGARSGDAIYVTGPVGAAMLGFEALRDGNAKDSTAYRRPAPLLAEGRALAPHVTAMMDISDGLLLDCWRMASAGDGIAFEIDSARVSVADPSRRGECMRWGDDYQLLFTADPRTRLPVPATRIGMVSNADLSPLRLDGKILTPLDSIGYQHG</sequence>
<feature type="binding site" evidence="2">
    <location>
        <begin position="112"/>
        <end position="113"/>
    </location>
    <ligand>
        <name>ATP</name>
        <dbReference type="ChEBI" id="CHEBI:30616"/>
    </ligand>
</feature>
<feature type="binding site" evidence="2">
    <location>
        <position position="40"/>
    </location>
    <ligand>
        <name>Mg(2+)</name>
        <dbReference type="ChEBI" id="CHEBI:18420"/>
        <label>4</label>
    </ligand>
</feature>
<feature type="binding site" evidence="2">
    <location>
        <position position="42"/>
    </location>
    <ligand>
        <name>Mg(2+)</name>
        <dbReference type="ChEBI" id="CHEBI:18420"/>
        <label>1</label>
    </ligand>
</feature>
<organism evidence="5 6">
    <name type="scientific">Qipengyuania oceanensis</name>
    <dbReference type="NCBI Taxonomy" id="1463597"/>
    <lineage>
        <taxon>Bacteria</taxon>
        <taxon>Pseudomonadati</taxon>
        <taxon>Pseudomonadota</taxon>
        <taxon>Alphaproteobacteria</taxon>
        <taxon>Sphingomonadales</taxon>
        <taxon>Erythrobacteraceae</taxon>
        <taxon>Qipengyuania</taxon>
    </lineage>
</organism>
<dbReference type="InterPro" id="IPR010918">
    <property type="entry name" value="PurM-like_C_dom"/>
</dbReference>
<feature type="binding site" evidence="2">
    <location>
        <position position="42"/>
    </location>
    <ligand>
        <name>Mg(2+)</name>
        <dbReference type="ChEBI" id="CHEBI:18420"/>
        <label>2</label>
    </ligand>
</feature>
<feature type="binding site" evidence="2">
    <location>
        <position position="70"/>
    </location>
    <ligand>
        <name>Mg(2+)</name>
        <dbReference type="ChEBI" id="CHEBI:18420"/>
        <label>2</label>
    </ligand>
</feature>
<keyword evidence="2 5" id="KW-0418">Kinase</keyword>
<feature type="binding site" evidence="2">
    <location>
        <position position="70"/>
    </location>
    <ligand>
        <name>Mg(2+)</name>
        <dbReference type="ChEBI" id="CHEBI:18420"/>
        <label>3</label>
    </ligand>
</feature>
<reference evidence="5 6" key="1">
    <citation type="submission" date="2019-12" db="EMBL/GenBank/DDBJ databases">
        <title>Genomic-based taxomic classification of the family Erythrobacteraceae.</title>
        <authorList>
            <person name="Xu L."/>
        </authorList>
    </citation>
    <scope>NUCLEOTIDE SEQUENCE [LARGE SCALE GENOMIC DNA]</scope>
    <source>
        <strain evidence="5 6">MCCC 1A09965</strain>
    </source>
</reference>
<keyword evidence="2" id="KW-0460">Magnesium</keyword>
<protein>
    <recommendedName>
        <fullName evidence="2">Thiamine-monophosphate kinase</fullName>
        <shortName evidence="2">TMP kinase</shortName>
        <shortName evidence="2">Thiamine-phosphate kinase</shortName>
        <ecNumber evidence="2">2.7.4.16</ecNumber>
    </recommendedName>
</protein>
<evidence type="ECO:0000256" key="1">
    <source>
        <dbReference type="ARBA" id="ARBA00022977"/>
    </source>
</evidence>
<feature type="binding site" evidence="2">
    <location>
        <position position="49"/>
    </location>
    <ligand>
        <name>substrate</name>
    </ligand>
</feature>
<dbReference type="GO" id="GO:0005524">
    <property type="term" value="F:ATP binding"/>
    <property type="evidence" value="ECO:0007669"/>
    <property type="project" value="UniProtKB-UniRule"/>
</dbReference>
<evidence type="ECO:0000259" key="3">
    <source>
        <dbReference type="Pfam" id="PF00586"/>
    </source>
</evidence>
<name>A0A844YHE9_9SPHN</name>
<keyword evidence="2" id="KW-0547">Nucleotide-binding</keyword>
<proteinExistence type="inferred from homology"/>
<keyword evidence="1 2" id="KW-0784">Thiamine biosynthesis</keyword>
<gene>
    <name evidence="2 5" type="primary">thiL</name>
    <name evidence="5" type="ORF">GRI48_11060</name>
</gene>
<dbReference type="SUPFAM" id="SSF55326">
    <property type="entry name" value="PurM N-terminal domain-like"/>
    <property type="match status" value="1"/>
</dbReference>
<dbReference type="Pfam" id="PF02769">
    <property type="entry name" value="AIRS_C"/>
    <property type="match status" value="1"/>
</dbReference>
<dbReference type="OrthoDB" id="9802811at2"/>
<dbReference type="InterPro" id="IPR006283">
    <property type="entry name" value="ThiL-like"/>
</dbReference>
<accession>A0A844YHE9</accession>
<dbReference type="GO" id="GO:0009030">
    <property type="term" value="F:thiamine-phosphate kinase activity"/>
    <property type="evidence" value="ECO:0007669"/>
    <property type="project" value="UniProtKB-UniRule"/>
</dbReference>
<dbReference type="Pfam" id="PF00586">
    <property type="entry name" value="AIRS"/>
    <property type="match status" value="1"/>
</dbReference>
<dbReference type="InterPro" id="IPR036676">
    <property type="entry name" value="PurM-like_C_sf"/>
</dbReference>
<feature type="binding site" evidence="2">
    <location>
        <position position="197"/>
    </location>
    <ligand>
        <name>Mg(2+)</name>
        <dbReference type="ChEBI" id="CHEBI:18420"/>
        <label>3</label>
    </ligand>
</feature>
<dbReference type="PIRSF" id="PIRSF005303">
    <property type="entry name" value="Thiam_monoph_kin"/>
    <property type="match status" value="1"/>
</dbReference>
<feature type="binding site" evidence="2">
    <location>
        <position position="139"/>
    </location>
    <ligand>
        <name>ATP</name>
        <dbReference type="ChEBI" id="CHEBI:30616"/>
    </ligand>
</feature>
<dbReference type="SUPFAM" id="SSF56042">
    <property type="entry name" value="PurM C-terminal domain-like"/>
    <property type="match status" value="1"/>
</dbReference>
<comment type="caution">
    <text evidence="5">The sequence shown here is derived from an EMBL/GenBank/DDBJ whole genome shotgun (WGS) entry which is preliminary data.</text>
</comment>
<dbReference type="HAMAP" id="MF_02128">
    <property type="entry name" value="TMP_kinase"/>
    <property type="match status" value="1"/>
</dbReference>
<dbReference type="NCBIfam" id="TIGR01379">
    <property type="entry name" value="thiL"/>
    <property type="match status" value="1"/>
</dbReference>
<comment type="similarity">
    <text evidence="2">Belongs to the thiamine-monophosphate kinase family.</text>
</comment>
<dbReference type="AlphaFoldDB" id="A0A844YHE9"/>
<keyword evidence="2" id="KW-0479">Metal-binding</keyword>
<feature type="binding site" evidence="2">
    <location>
        <position position="241"/>
    </location>
    <ligand>
        <name>substrate</name>
    </ligand>
</feature>
<feature type="binding site" evidence="2">
    <location>
        <position position="26"/>
    </location>
    <ligand>
        <name>Mg(2+)</name>
        <dbReference type="ChEBI" id="CHEBI:18420"/>
        <label>4</label>
    </ligand>
</feature>
<feature type="binding site" evidence="2">
    <location>
        <position position="26"/>
    </location>
    <ligand>
        <name>Mg(2+)</name>
        <dbReference type="ChEBI" id="CHEBI:18420"/>
        <label>3</label>
    </ligand>
</feature>
<keyword evidence="2" id="KW-0067">ATP-binding</keyword>
<dbReference type="PANTHER" id="PTHR30270">
    <property type="entry name" value="THIAMINE-MONOPHOSPHATE KINASE"/>
    <property type="match status" value="1"/>
</dbReference>
<comment type="caution">
    <text evidence="2">Lacks conserved residue(s) required for the propagation of feature annotation.</text>
</comment>
<dbReference type="Gene3D" id="3.90.650.10">
    <property type="entry name" value="PurM-like C-terminal domain"/>
    <property type="match status" value="1"/>
</dbReference>
<dbReference type="CDD" id="cd02194">
    <property type="entry name" value="ThiL"/>
    <property type="match status" value="1"/>
</dbReference>